<protein>
    <submittedName>
        <fullName evidence="6">LCP family protein</fullName>
    </submittedName>
</protein>
<keyword evidence="7" id="KW-1185">Reference proteome</keyword>
<dbReference type="Gene3D" id="3.40.630.190">
    <property type="entry name" value="LCP protein"/>
    <property type="match status" value="1"/>
</dbReference>
<dbReference type="InterPro" id="IPR027381">
    <property type="entry name" value="LytR/CpsA/Psr_C"/>
</dbReference>
<dbReference type="InterPro" id="IPR050922">
    <property type="entry name" value="LytR/CpsA/Psr_CW_biosynth"/>
</dbReference>
<sequence length="471" mass="51960">MSVSKVNYRPKKGGTRKTQPPKKGSKVNWLLMGFGLSAIASLSTAIGALLALSFTQTPLAQVNLTAEEEAVFNQEETLSYSSLNVPQLRRPINILVLGIKSLSTDIPDYPETNLGYHPLVNSFQGRSDSMMLLRLDPQKDEVTVLSIPRDTRTLVQGVGITKINDANAYGGASLAAESVSELLNGVQIDRYIRINVQGVEKLIDALGGVDFYVPKDMKYTDHSQRLYIDLQEGEQHLDGQKALQLLRFRYDALGDVGRVQRQQALIRALSEQALSPKTVLRIPEILGIIRSHIDTNLGTNELIAMAAFMGQKTRSDFQMVMLPGDFNQPEEGQLSYWLPNQRGITRVAQDIFGVQPDYFYASDDRDEAIAPSRVRVAIQTHDGDEETAQSVANRLIELGYNRVFISTIPYNEPIKETRIIAQGGNPSMAALLRSELGLGEVLVESTGILGTDVTIQVGSDWTTDNQPLTID</sequence>
<keyword evidence="3" id="KW-0812">Transmembrane</keyword>
<feature type="domain" description="LytR/CpsA/Psr regulator C-terminal" evidence="5">
    <location>
        <begin position="373"/>
        <end position="461"/>
    </location>
</feature>
<dbReference type="Proteomes" id="UP000654604">
    <property type="component" value="Unassembled WGS sequence"/>
</dbReference>
<reference evidence="6 7" key="1">
    <citation type="submission" date="2020-10" db="EMBL/GenBank/DDBJ databases">
        <authorList>
            <person name="Castelo-Branco R."/>
            <person name="Eusebio N."/>
            <person name="Adriana R."/>
            <person name="Vieira A."/>
            <person name="Brugerolle De Fraissinette N."/>
            <person name="Rezende De Castro R."/>
            <person name="Schneider M.P."/>
            <person name="Vasconcelos V."/>
            <person name="Leao P.N."/>
        </authorList>
    </citation>
    <scope>NUCLEOTIDE SEQUENCE [LARGE SCALE GENOMIC DNA]</scope>
    <source>
        <strain evidence="6 7">LEGE 03274</strain>
    </source>
</reference>
<dbReference type="PANTHER" id="PTHR33392">
    <property type="entry name" value="POLYISOPRENYL-TEICHOIC ACID--PEPTIDOGLYCAN TEICHOIC ACID TRANSFERASE TAGU"/>
    <property type="match status" value="1"/>
</dbReference>
<evidence type="ECO:0000313" key="6">
    <source>
        <dbReference type="EMBL" id="MBE9221101.1"/>
    </source>
</evidence>
<evidence type="ECO:0000313" key="7">
    <source>
        <dbReference type="Proteomes" id="UP000654604"/>
    </source>
</evidence>
<evidence type="ECO:0000259" key="5">
    <source>
        <dbReference type="Pfam" id="PF13399"/>
    </source>
</evidence>
<dbReference type="RefSeq" id="WP_193799303.1">
    <property type="nucleotide sequence ID" value="NZ_JADEWC010000001.1"/>
</dbReference>
<feature type="transmembrane region" description="Helical" evidence="3">
    <location>
        <begin position="29"/>
        <end position="54"/>
    </location>
</feature>
<gene>
    <name evidence="6" type="ORF">IQ215_00165</name>
</gene>
<feature type="region of interest" description="Disordered" evidence="2">
    <location>
        <begin position="1"/>
        <end position="23"/>
    </location>
</feature>
<dbReference type="PANTHER" id="PTHR33392:SF6">
    <property type="entry name" value="POLYISOPRENYL-TEICHOIC ACID--PEPTIDOGLYCAN TEICHOIC ACID TRANSFERASE TAGU"/>
    <property type="match status" value="1"/>
</dbReference>
<evidence type="ECO:0000259" key="4">
    <source>
        <dbReference type="Pfam" id="PF03816"/>
    </source>
</evidence>
<comment type="caution">
    <text evidence="6">The sequence shown here is derived from an EMBL/GenBank/DDBJ whole genome shotgun (WGS) entry which is preliminary data.</text>
</comment>
<evidence type="ECO:0000256" key="2">
    <source>
        <dbReference type="SAM" id="MobiDB-lite"/>
    </source>
</evidence>
<feature type="domain" description="Cell envelope-related transcriptional attenuator" evidence="4">
    <location>
        <begin position="126"/>
        <end position="273"/>
    </location>
</feature>
<proteinExistence type="inferred from homology"/>
<keyword evidence="3" id="KW-0472">Membrane</keyword>
<evidence type="ECO:0000256" key="3">
    <source>
        <dbReference type="SAM" id="Phobius"/>
    </source>
</evidence>
<name>A0ABR9V0I1_9CHRO</name>
<dbReference type="Pfam" id="PF13399">
    <property type="entry name" value="LytR_C"/>
    <property type="match status" value="1"/>
</dbReference>
<dbReference type="Pfam" id="PF03816">
    <property type="entry name" value="LytR_cpsA_psr"/>
    <property type="match status" value="1"/>
</dbReference>
<dbReference type="NCBIfam" id="TIGR00350">
    <property type="entry name" value="lytR_cpsA_psr"/>
    <property type="match status" value="1"/>
</dbReference>
<evidence type="ECO:0000256" key="1">
    <source>
        <dbReference type="ARBA" id="ARBA00006068"/>
    </source>
</evidence>
<feature type="compositionally biased region" description="Basic residues" evidence="2">
    <location>
        <begin position="8"/>
        <end position="23"/>
    </location>
</feature>
<accession>A0ABR9V0I1</accession>
<dbReference type="EMBL" id="JADEWC010000001">
    <property type="protein sequence ID" value="MBE9221101.1"/>
    <property type="molecule type" value="Genomic_DNA"/>
</dbReference>
<dbReference type="InterPro" id="IPR004474">
    <property type="entry name" value="LytR_CpsA_psr"/>
</dbReference>
<keyword evidence="3" id="KW-1133">Transmembrane helix</keyword>
<comment type="similarity">
    <text evidence="1">Belongs to the LytR/CpsA/Psr (LCP) family.</text>
</comment>
<organism evidence="6 7">
    <name type="scientific">Cyanobacterium stanieri LEGE 03274</name>
    <dbReference type="NCBI Taxonomy" id="1828756"/>
    <lineage>
        <taxon>Bacteria</taxon>
        <taxon>Bacillati</taxon>
        <taxon>Cyanobacteriota</taxon>
        <taxon>Cyanophyceae</taxon>
        <taxon>Oscillatoriophycideae</taxon>
        <taxon>Chroococcales</taxon>
        <taxon>Geminocystaceae</taxon>
        <taxon>Cyanobacterium</taxon>
    </lineage>
</organism>